<dbReference type="HAMAP" id="MF_00108">
    <property type="entry name" value="IspD"/>
    <property type="match status" value="1"/>
</dbReference>
<comment type="similarity">
    <text evidence="4">Belongs to the IspD/TarI cytidylyltransferase family. IspD subfamily.</text>
</comment>
<evidence type="ECO:0000256" key="1">
    <source>
        <dbReference type="ARBA" id="ARBA00022679"/>
    </source>
</evidence>
<name>A0A926D775_9FIRM</name>
<gene>
    <name evidence="4 5" type="primary">ispD</name>
    <name evidence="5" type="ORF">IAG03_01090</name>
</gene>
<organism evidence="5 6">
    <name type="scientific">Yeguia hominis</name>
    <dbReference type="NCBI Taxonomy" id="2763662"/>
    <lineage>
        <taxon>Bacteria</taxon>
        <taxon>Bacillati</taxon>
        <taxon>Bacillota</taxon>
        <taxon>Clostridia</taxon>
        <taxon>Eubacteriales</taxon>
        <taxon>Yeguiaceae</taxon>
        <taxon>Yeguia</taxon>
    </lineage>
</organism>
<sequence>MEEKKETFRFPVCSAVVVAAGDSSRMGLGGSKQLLSLLGVPVLLRTLRALQLSDSIGEIVVVCRQADLPEIEPFSREISKISAIVSGGKTRQESVWNGVAAVSGKAQYLAIQDGARPLIRPAAVNRVVADACRYGVSVLATSVKDTIKVSGADGMVLQTPERSTLRAVQTPQVFRRDLYLQAAKYARENGGEYTDDCQLAERAGISVHLCDGDATNLKITTPEDLVLAEAILRAWGEEYADRTWI</sequence>
<dbReference type="PANTHER" id="PTHR32125">
    <property type="entry name" value="2-C-METHYL-D-ERYTHRITOL 4-PHOSPHATE CYTIDYLYLTRANSFERASE, CHLOROPLASTIC"/>
    <property type="match status" value="1"/>
</dbReference>
<dbReference type="FunFam" id="3.90.550.10:FF:000003">
    <property type="entry name" value="2-C-methyl-D-erythritol 4-phosphate cytidylyltransferase"/>
    <property type="match status" value="1"/>
</dbReference>
<dbReference type="GO" id="GO:0050518">
    <property type="term" value="F:2-C-methyl-D-erythritol 4-phosphate cytidylyltransferase activity"/>
    <property type="evidence" value="ECO:0007669"/>
    <property type="project" value="UniProtKB-UniRule"/>
</dbReference>
<dbReference type="EC" id="2.7.7.60" evidence="4"/>
<dbReference type="RefSeq" id="WP_249317824.1">
    <property type="nucleotide sequence ID" value="NZ_JACRSN010000001.1"/>
</dbReference>
<evidence type="ECO:0000256" key="2">
    <source>
        <dbReference type="ARBA" id="ARBA00022695"/>
    </source>
</evidence>
<reference evidence="5" key="1">
    <citation type="submission" date="2020-08" db="EMBL/GenBank/DDBJ databases">
        <title>Genome public.</title>
        <authorList>
            <person name="Liu C."/>
            <person name="Sun Q."/>
        </authorList>
    </citation>
    <scope>NUCLEOTIDE SEQUENCE</scope>
    <source>
        <strain evidence="5">NSJ-40</strain>
    </source>
</reference>
<comment type="pathway">
    <text evidence="4">Isoprenoid biosynthesis; isopentenyl diphosphate biosynthesis via DXP pathway; isopentenyl diphosphate from 1-deoxy-D-xylulose 5-phosphate: step 2/6.</text>
</comment>
<accession>A0A926D775</accession>
<evidence type="ECO:0000256" key="4">
    <source>
        <dbReference type="HAMAP-Rule" id="MF_00108"/>
    </source>
</evidence>
<dbReference type="Gene3D" id="3.90.550.10">
    <property type="entry name" value="Spore Coat Polysaccharide Biosynthesis Protein SpsA, Chain A"/>
    <property type="match status" value="1"/>
</dbReference>
<dbReference type="Proteomes" id="UP000651482">
    <property type="component" value="Unassembled WGS sequence"/>
</dbReference>
<proteinExistence type="inferred from homology"/>
<dbReference type="NCBIfam" id="TIGR00453">
    <property type="entry name" value="ispD"/>
    <property type="match status" value="1"/>
</dbReference>
<protein>
    <recommendedName>
        <fullName evidence="4">2-C-methyl-D-erythritol 4-phosphate cytidylyltransferase</fullName>
        <ecNumber evidence="4">2.7.7.60</ecNumber>
    </recommendedName>
    <alternativeName>
        <fullName evidence="4">4-diphosphocytidyl-2C-methyl-D-erythritol synthase</fullName>
    </alternativeName>
    <alternativeName>
        <fullName evidence="4">MEP cytidylyltransferase</fullName>
        <shortName evidence="4">MCT</shortName>
    </alternativeName>
</protein>
<dbReference type="SUPFAM" id="SSF53448">
    <property type="entry name" value="Nucleotide-diphospho-sugar transferases"/>
    <property type="match status" value="1"/>
</dbReference>
<dbReference type="AlphaFoldDB" id="A0A926D775"/>
<comment type="catalytic activity">
    <reaction evidence="4">
        <text>2-C-methyl-D-erythritol 4-phosphate + CTP + H(+) = 4-CDP-2-C-methyl-D-erythritol + diphosphate</text>
        <dbReference type="Rhea" id="RHEA:13429"/>
        <dbReference type="ChEBI" id="CHEBI:15378"/>
        <dbReference type="ChEBI" id="CHEBI:33019"/>
        <dbReference type="ChEBI" id="CHEBI:37563"/>
        <dbReference type="ChEBI" id="CHEBI:57823"/>
        <dbReference type="ChEBI" id="CHEBI:58262"/>
        <dbReference type="EC" id="2.7.7.60"/>
    </reaction>
</comment>
<evidence type="ECO:0000256" key="3">
    <source>
        <dbReference type="ARBA" id="ARBA00023229"/>
    </source>
</evidence>
<feature type="site" description="Positions MEP for the nucleophilic attack" evidence="4">
    <location>
        <position position="162"/>
    </location>
</feature>
<comment type="function">
    <text evidence="4">Catalyzes the formation of 4-diphosphocytidyl-2-C-methyl-D-erythritol from CTP and 2-C-methyl-D-erythritol 4-phosphate (MEP).</text>
</comment>
<dbReference type="InterPro" id="IPR001228">
    <property type="entry name" value="IspD"/>
</dbReference>
<dbReference type="InterPro" id="IPR050088">
    <property type="entry name" value="IspD/TarI_cytidylyltransf_bact"/>
</dbReference>
<keyword evidence="2 4" id="KW-0548">Nucleotidyltransferase</keyword>
<dbReference type="Pfam" id="PF01128">
    <property type="entry name" value="IspD"/>
    <property type="match status" value="1"/>
</dbReference>
<dbReference type="CDD" id="cd02516">
    <property type="entry name" value="CDP-ME_synthetase"/>
    <property type="match status" value="1"/>
</dbReference>
<evidence type="ECO:0000313" key="6">
    <source>
        <dbReference type="Proteomes" id="UP000651482"/>
    </source>
</evidence>
<dbReference type="PANTHER" id="PTHR32125:SF4">
    <property type="entry name" value="2-C-METHYL-D-ERYTHRITOL 4-PHOSPHATE CYTIDYLYLTRANSFERASE, CHLOROPLASTIC"/>
    <property type="match status" value="1"/>
</dbReference>
<dbReference type="GO" id="GO:0019288">
    <property type="term" value="P:isopentenyl diphosphate biosynthetic process, methylerythritol 4-phosphate pathway"/>
    <property type="evidence" value="ECO:0007669"/>
    <property type="project" value="UniProtKB-UniRule"/>
</dbReference>
<dbReference type="InterPro" id="IPR034683">
    <property type="entry name" value="IspD/TarI"/>
</dbReference>
<feature type="site" description="Transition state stabilizer" evidence="4">
    <location>
        <position position="32"/>
    </location>
</feature>
<dbReference type="InterPro" id="IPR029044">
    <property type="entry name" value="Nucleotide-diphossugar_trans"/>
</dbReference>
<feature type="site" description="Transition state stabilizer" evidence="4">
    <location>
        <position position="25"/>
    </location>
</feature>
<keyword evidence="6" id="KW-1185">Reference proteome</keyword>
<keyword evidence="3 4" id="KW-0414">Isoprene biosynthesis</keyword>
<comment type="caution">
    <text evidence="5">The sequence shown here is derived from an EMBL/GenBank/DDBJ whole genome shotgun (WGS) entry which is preliminary data.</text>
</comment>
<evidence type="ECO:0000313" key="5">
    <source>
        <dbReference type="EMBL" id="MBC8532617.1"/>
    </source>
</evidence>
<dbReference type="EMBL" id="JACRSN010000001">
    <property type="protein sequence ID" value="MBC8532617.1"/>
    <property type="molecule type" value="Genomic_DNA"/>
</dbReference>
<feature type="site" description="Positions MEP for the nucleophilic attack" evidence="4">
    <location>
        <position position="218"/>
    </location>
</feature>
<keyword evidence="1 4" id="KW-0808">Transferase</keyword>